<feature type="transmembrane region" description="Helical" evidence="8">
    <location>
        <begin position="381"/>
        <end position="403"/>
    </location>
</feature>
<dbReference type="PANTHER" id="PTHR30460:SF0">
    <property type="entry name" value="MODERATE CONDUCTANCE MECHANOSENSITIVE CHANNEL YBIO"/>
    <property type="match status" value="1"/>
</dbReference>
<feature type="transmembrane region" description="Helical" evidence="8">
    <location>
        <begin position="300"/>
        <end position="323"/>
    </location>
</feature>
<evidence type="ECO:0000256" key="7">
    <source>
        <dbReference type="SAM" id="MobiDB-lite"/>
    </source>
</evidence>
<proteinExistence type="inferred from homology"/>
<evidence type="ECO:0000256" key="2">
    <source>
        <dbReference type="ARBA" id="ARBA00008017"/>
    </source>
</evidence>
<dbReference type="InterPro" id="IPR045276">
    <property type="entry name" value="YbiO_bact"/>
</dbReference>
<reference evidence="13" key="1">
    <citation type="journal article" date="2019" name="Int. J. Syst. Evol. Microbiol.">
        <title>The Global Catalogue of Microorganisms (GCM) 10K type strain sequencing project: providing services to taxonomists for standard genome sequencing and annotation.</title>
        <authorList>
            <consortium name="The Broad Institute Genomics Platform"/>
            <consortium name="The Broad Institute Genome Sequencing Center for Infectious Disease"/>
            <person name="Wu L."/>
            <person name="Ma J."/>
        </authorList>
    </citation>
    <scope>NUCLEOTIDE SEQUENCE [LARGE SCALE GENOMIC DNA]</scope>
    <source>
        <strain evidence="13">JCM 18472</strain>
    </source>
</reference>
<feature type="domain" description="Mechanosensitive ion channel MscS" evidence="10">
    <location>
        <begin position="559"/>
        <end position="623"/>
    </location>
</feature>
<sequence>MPGRALLRRLVGVVGVCLGLAFSATAPGQGLALDALTGGGGNADGNSQAEPEQLSESLDSVIATLEDDARRADLLKQLKTLRESTGALKTDKPGDSPQGLLGALADSFTDLGEQADAGQSPLNVWAQRAKRAADDTVELAESMGRLELMRQTAEAAMLMAVWFALLTLLMGAGRLLARRNGWPLTLPPEPPAWLLVVHFLRKALPWILAFLVMLTSLRWLSAPTPARATVLVIAYVTLCGRGLSAVFDVVISVFTRGHRRMAVAILRQQAPRRLFMIGALAAFGDAVNSERLTTLLGGDLASWLSVLANVLAGVMSGALVIRLRRPVKHLIRNRPYAERRDQSSLRDLAIMLGNYWHIPALLLIGVSLAAIFVSAGEADGAFTRAILGAALLVLTLVVSGGLRRHAERVGAAKRTSQYRRRLKRFFSTLAQFLCWVLFAELSLRIWGFSLLGIGDEGAISARIGQALLRIGLTVLLAWLVWIFADTAIQRALRSASGTRGRRINSTRAQTITPMVRNVVFFTILVIASIVGLANLGVNVTPLLAGAGVIGLAIGFGAQTLVQDLITGLFILIEDSLSIDDFVDVGEHMGTVEALSLRTVRLRDLDGIVHIIPFSQIKGIQNFAREFGIALLRIRIPHTMPIDDAIALVREVADELRQDPMMRHHIWSALELQGIDSFDQGAAILRVRMRTSPLMQWDVARAFNLRLKQRMDSDGVDLSLPRLSVVFENPPFGDGGGGPGRGSSPDAARTMSVPGETSRAQEGAQEGEAPQ</sequence>
<evidence type="ECO:0000256" key="9">
    <source>
        <dbReference type="SAM" id="SignalP"/>
    </source>
</evidence>
<dbReference type="Proteomes" id="UP001500074">
    <property type="component" value="Unassembled WGS sequence"/>
</dbReference>
<evidence type="ECO:0000313" key="13">
    <source>
        <dbReference type="Proteomes" id="UP001500074"/>
    </source>
</evidence>
<accession>A0ABP9R913</accession>
<dbReference type="InterPro" id="IPR010920">
    <property type="entry name" value="LSM_dom_sf"/>
</dbReference>
<feature type="transmembrane region" description="Helical" evidence="8">
    <location>
        <begin position="355"/>
        <end position="375"/>
    </location>
</feature>
<dbReference type="Pfam" id="PF00924">
    <property type="entry name" value="MS_channel_2nd"/>
    <property type="match status" value="1"/>
</dbReference>
<feature type="signal peptide" evidence="9">
    <location>
        <begin position="1"/>
        <end position="26"/>
    </location>
</feature>
<dbReference type="InterPro" id="IPR023408">
    <property type="entry name" value="MscS_beta-dom_sf"/>
</dbReference>
<dbReference type="InterPro" id="IPR011066">
    <property type="entry name" value="MscS_channel_C_sf"/>
</dbReference>
<dbReference type="Gene3D" id="3.30.70.100">
    <property type="match status" value="1"/>
</dbReference>
<dbReference type="SUPFAM" id="SSF50182">
    <property type="entry name" value="Sm-like ribonucleoproteins"/>
    <property type="match status" value="1"/>
</dbReference>
<dbReference type="Gene3D" id="1.10.287.1260">
    <property type="match status" value="1"/>
</dbReference>
<dbReference type="EMBL" id="BAABKI010000012">
    <property type="protein sequence ID" value="GAA5173232.1"/>
    <property type="molecule type" value="Genomic_DNA"/>
</dbReference>
<evidence type="ECO:0000256" key="1">
    <source>
        <dbReference type="ARBA" id="ARBA00004651"/>
    </source>
</evidence>
<feature type="transmembrane region" description="Helical" evidence="8">
    <location>
        <begin position="155"/>
        <end position="177"/>
    </location>
</feature>
<feature type="transmembrane region" description="Helical" evidence="8">
    <location>
        <begin position="203"/>
        <end position="220"/>
    </location>
</feature>
<dbReference type="Pfam" id="PF21088">
    <property type="entry name" value="MS_channel_1st"/>
    <property type="match status" value="1"/>
</dbReference>
<feature type="chain" id="PRO_5047516981" evidence="9">
    <location>
        <begin position="27"/>
        <end position="770"/>
    </location>
</feature>
<dbReference type="RefSeq" id="WP_035575314.1">
    <property type="nucleotide sequence ID" value="NZ_BAABKI010000012.1"/>
</dbReference>
<comment type="subcellular location">
    <subcellularLocation>
        <location evidence="1">Cell membrane</location>
        <topology evidence="1">Multi-pass membrane protein</topology>
    </subcellularLocation>
</comment>
<dbReference type="InterPro" id="IPR006685">
    <property type="entry name" value="MscS_channel_2nd"/>
</dbReference>
<keyword evidence="4 8" id="KW-0812">Transmembrane</keyword>
<dbReference type="SUPFAM" id="SSF82861">
    <property type="entry name" value="Mechanosensitive channel protein MscS (YggB), transmembrane region"/>
    <property type="match status" value="1"/>
</dbReference>
<keyword evidence="6 8" id="KW-0472">Membrane</keyword>
<keyword evidence="13" id="KW-1185">Reference proteome</keyword>
<feature type="transmembrane region" description="Helical" evidence="8">
    <location>
        <begin position="232"/>
        <end position="254"/>
    </location>
</feature>
<gene>
    <name evidence="12" type="ORF">GCM10023342_11410</name>
</gene>
<organism evidence="12 13">
    <name type="scientific">Modicisalibacter zincidurans</name>
    <dbReference type="NCBI Taxonomy" id="1178777"/>
    <lineage>
        <taxon>Bacteria</taxon>
        <taxon>Pseudomonadati</taxon>
        <taxon>Pseudomonadota</taxon>
        <taxon>Gammaproteobacteria</taxon>
        <taxon>Oceanospirillales</taxon>
        <taxon>Halomonadaceae</taxon>
        <taxon>Modicisalibacter</taxon>
    </lineage>
</organism>
<feature type="domain" description="Mechanosensitive ion channel transmembrane helices 2/3" evidence="11">
    <location>
        <begin position="517"/>
        <end position="558"/>
    </location>
</feature>
<dbReference type="Gene3D" id="2.30.30.60">
    <property type="match status" value="1"/>
</dbReference>
<evidence type="ECO:0000259" key="10">
    <source>
        <dbReference type="Pfam" id="PF00924"/>
    </source>
</evidence>
<protein>
    <submittedName>
        <fullName evidence="12">Mechanosensitive ion channel family protein</fullName>
    </submittedName>
</protein>
<evidence type="ECO:0000256" key="5">
    <source>
        <dbReference type="ARBA" id="ARBA00022989"/>
    </source>
</evidence>
<evidence type="ECO:0000256" key="8">
    <source>
        <dbReference type="SAM" id="Phobius"/>
    </source>
</evidence>
<evidence type="ECO:0000259" key="11">
    <source>
        <dbReference type="Pfam" id="PF21088"/>
    </source>
</evidence>
<evidence type="ECO:0000256" key="4">
    <source>
        <dbReference type="ARBA" id="ARBA00022692"/>
    </source>
</evidence>
<dbReference type="InterPro" id="IPR049142">
    <property type="entry name" value="MS_channel_1st"/>
</dbReference>
<evidence type="ECO:0000256" key="6">
    <source>
        <dbReference type="ARBA" id="ARBA00023136"/>
    </source>
</evidence>
<keyword evidence="9" id="KW-0732">Signal</keyword>
<keyword evidence="3" id="KW-1003">Cell membrane</keyword>
<dbReference type="PANTHER" id="PTHR30460">
    <property type="entry name" value="MODERATE CONDUCTANCE MECHANOSENSITIVE CHANNEL YBIO"/>
    <property type="match status" value="1"/>
</dbReference>
<name>A0ABP9R913_9GAMM</name>
<comment type="similarity">
    <text evidence="2">Belongs to the MscS (TC 1.A.23) family.</text>
</comment>
<dbReference type="InterPro" id="IPR011014">
    <property type="entry name" value="MscS_channel_TM-2"/>
</dbReference>
<comment type="caution">
    <text evidence="12">The sequence shown here is derived from an EMBL/GenBank/DDBJ whole genome shotgun (WGS) entry which is preliminary data.</text>
</comment>
<feature type="region of interest" description="Disordered" evidence="7">
    <location>
        <begin position="728"/>
        <end position="770"/>
    </location>
</feature>
<feature type="transmembrane region" description="Helical" evidence="8">
    <location>
        <begin position="517"/>
        <end position="536"/>
    </location>
</feature>
<keyword evidence="5 8" id="KW-1133">Transmembrane helix</keyword>
<feature type="transmembrane region" description="Helical" evidence="8">
    <location>
        <begin position="424"/>
        <end position="446"/>
    </location>
</feature>
<feature type="transmembrane region" description="Helical" evidence="8">
    <location>
        <begin position="466"/>
        <end position="484"/>
    </location>
</feature>
<evidence type="ECO:0000256" key="3">
    <source>
        <dbReference type="ARBA" id="ARBA00022475"/>
    </source>
</evidence>
<dbReference type="SUPFAM" id="SSF82689">
    <property type="entry name" value="Mechanosensitive channel protein MscS (YggB), C-terminal domain"/>
    <property type="match status" value="1"/>
</dbReference>
<evidence type="ECO:0000313" key="12">
    <source>
        <dbReference type="EMBL" id="GAA5173232.1"/>
    </source>
</evidence>